<dbReference type="KEGG" id="saes:HBH39_08300"/>
<feature type="transmembrane region" description="Helical" evidence="5">
    <location>
        <begin position="282"/>
        <end position="301"/>
    </location>
</feature>
<sequence length="401" mass="42748">MQYSNQRKSSLITLSLCFVTTIFEGLELQSMGVAAPHIVAELGLTSNEMGVIASASSFGLLVGALFAGMLSDHVGRKWVLIGSIFQFSIFSLLTPWAQSVDALTLIRFATGLGIGCAMPMVIAICAESVAPQSRIGVVTMMYSAIPMGGFIATYITLATEDWRNIFILGGIAPLMLTPVLIKYLSESNKFLKAQHGSGESALKSNLRGLFSENRALATLYLWLGFFCAVAILYMLLNWLPILLIGKGYSNDEASTVQLVFNVGGSTGAILLGWLMTRCRSRFIFAIATTGIAFSLIGFAMLEHHMLNAIIAGVMLGIFVNGLVFLLYGQAGAFYPTRFRGTGVGMAVAAGRVGAIVGPLIIGLLLSADMGESKVLISILPLVLIAGGVLHLLPSRSNTKPY</sequence>
<dbReference type="PANTHER" id="PTHR23508:SF10">
    <property type="entry name" value="CARBOXYLIC ACID TRANSPORTER PROTEIN HOMOLOG"/>
    <property type="match status" value="1"/>
</dbReference>
<feature type="transmembrane region" description="Helical" evidence="5">
    <location>
        <begin position="50"/>
        <end position="71"/>
    </location>
</feature>
<dbReference type="PROSITE" id="PS50850">
    <property type="entry name" value="MFS"/>
    <property type="match status" value="1"/>
</dbReference>
<feature type="transmembrane region" description="Helical" evidence="5">
    <location>
        <begin position="165"/>
        <end position="184"/>
    </location>
</feature>
<keyword evidence="4 5" id="KW-0472">Membrane</keyword>
<dbReference type="PANTHER" id="PTHR23508">
    <property type="entry name" value="CARBOXYLIC ACID TRANSPORTER PROTEIN HOMOLOG"/>
    <property type="match status" value="1"/>
</dbReference>
<feature type="transmembrane region" description="Helical" evidence="5">
    <location>
        <begin position="307"/>
        <end position="327"/>
    </location>
</feature>
<gene>
    <name evidence="7" type="ORF">HBH39_08300</name>
</gene>
<evidence type="ECO:0000256" key="3">
    <source>
        <dbReference type="ARBA" id="ARBA00022989"/>
    </source>
</evidence>
<accession>A0A6G9QJ06</accession>
<dbReference type="InterPro" id="IPR020846">
    <property type="entry name" value="MFS_dom"/>
</dbReference>
<evidence type="ECO:0000313" key="7">
    <source>
        <dbReference type="EMBL" id="QIR14486.1"/>
    </source>
</evidence>
<keyword evidence="8" id="KW-1185">Reference proteome</keyword>
<feature type="transmembrane region" description="Helical" evidence="5">
    <location>
        <begin position="348"/>
        <end position="367"/>
    </location>
</feature>
<evidence type="ECO:0000256" key="5">
    <source>
        <dbReference type="SAM" id="Phobius"/>
    </source>
</evidence>
<dbReference type="InterPro" id="IPR036259">
    <property type="entry name" value="MFS_trans_sf"/>
</dbReference>
<evidence type="ECO:0000256" key="2">
    <source>
        <dbReference type="ARBA" id="ARBA00022692"/>
    </source>
</evidence>
<reference evidence="7 8" key="1">
    <citation type="submission" date="2020-03" db="EMBL/GenBank/DDBJ databases">
        <title>Complete genome sequence of Shewanella sp.</title>
        <authorList>
            <person name="Kim Y.-S."/>
            <person name="Kim S.-J."/>
            <person name="Jung H.-K."/>
            <person name="Kim K.-H."/>
        </authorList>
    </citation>
    <scope>NUCLEOTIDE SEQUENCE [LARGE SCALE GENOMIC DNA]</scope>
    <source>
        <strain evidence="7 8">PN3F2</strain>
    </source>
</reference>
<dbReference type="Gene3D" id="1.20.1250.20">
    <property type="entry name" value="MFS general substrate transporter like domains"/>
    <property type="match status" value="2"/>
</dbReference>
<keyword evidence="3 5" id="KW-1133">Transmembrane helix</keyword>
<feature type="transmembrane region" description="Helical" evidence="5">
    <location>
        <begin position="215"/>
        <end position="236"/>
    </location>
</feature>
<comment type="subcellular location">
    <subcellularLocation>
        <location evidence="1">Membrane</location>
        <topology evidence="1">Multi-pass membrane protein</topology>
    </subcellularLocation>
</comment>
<protein>
    <submittedName>
        <fullName evidence="7">MFS transporter</fullName>
    </submittedName>
</protein>
<dbReference type="InterPro" id="IPR011701">
    <property type="entry name" value="MFS"/>
</dbReference>
<dbReference type="GO" id="GO:0046943">
    <property type="term" value="F:carboxylic acid transmembrane transporter activity"/>
    <property type="evidence" value="ECO:0007669"/>
    <property type="project" value="TreeGrafter"/>
</dbReference>
<feature type="transmembrane region" description="Helical" evidence="5">
    <location>
        <begin position="137"/>
        <end position="159"/>
    </location>
</feature>
<dbReference type="GO" id="GO:0005886">
    <property type="term" value="C:plasma membrane"/>
    <property type="evidence" value="ECO:0007669"/>
    <property type="project" value="TreeGrafter"/>
</dbReference>
<dbReference type="SUPFAM" id="SSF103473">
    <property type="entry name" value="MFS general substrate transporter"/>
    <property type="match status" value="1"/>
</dbReference>
<evidence type="ECO:0000256" key="4">
    <source>
        <dbReference type="ARBA" id="ARBA00023136"/>
    </source>
</evidence>
<feature type="transmembrane region" description="Helical" evidence="5">
    <location>
        <begin position="78"/>
        <end position="98"/>
    </location>
</feature>
<dbReference type="PROSITE" id="PS00216">
    <property type="entry name" value="SUGAR_TRANSPORT_1"/>
    <property type="match status" value="1"/>
</dbReference>
<proteinExistence type="predicted"/>
<dbReference type="AlphaFoldDB" id="A0A6G9QJ06"/>
<evidence type="ECO:0000256" key="1">
    <source>
        <dbReference type="ARBA" id="ARBA00004141"/>
    </source>
</evidence>
<organism evidence="7 8">
    <name type="scientific">Shewanella aestuarii</name>
    <dbReference type="NCBI Taxonomy" id="1028752"/>
    <lineage>
        <taxon>Bacteria</taxon>
        <taxon>Pseudomonadati</taxon>
        <taxon>Pseudomonadota</taxon>
        <taxon>Gammaproteobacteria</taxon>
        <taxon>Alteromonadales</taxon>
        <taxon>Shewanellaceae</taxon>
        <taxon>Shewanella</taxon>
    </lineage>
</organism>
<evidence type="ECO:0000313" key="8">
    <source>
        <dbReference type="Proteomes" id="UP000502608"/>
    </source>
</evidence>
<feature type="transmembrane region" description="Helical" evidence="5">
    <location>
        <begin position="256"/>
        <end position="275"/>
    </location>
</feature>
<feature type="transmembrane region" description="Helical" evidence="5">
    <location>
        <begin position="373"/>
        <end position="392"/>
    </location>
</feature>
<dbReference type="EMBL" id="CP050313">
    <property type="protein sequence ID" value="QIR14486.1"/>
    <property type="molecule type" value="Genomic_DNA"/>
</dbReference>
<keyword evidence="2 5" id="KW-0812">Transmembrane</keyword>
<dbReference type="RefSeq" id="WP_167677291.1">
    <property type="nucleotide sequence ID" value="NZ_CP050313.1"/>
</dbReference>
<dbReference type="Proteomes" id="UP000502608">
    <property type="component" value="Chromosome"/>
</dbReference>
<feature type="domain" description="Major facilitator superfamily (MFS) profile" evidence="6">
    <location>
        <begin position="13"/>
        <end position="397"/>
    </location>
</feature>
<dbReference type="CDD" id="cd17365">
    <property type="entry name" value="MFS_PcaK_like"/>
    <property type="match status" value="1"/>
</dbReference>
<dbReference type="InterPro" id="IPR005829">
    <property type="entry name" value="Sugar_transporter_CS"/>
</dbReference>
<name>A0A6G9QJ06_9GAMM</name>
<evidence type="ECO:0000259" key="6">
    <source>
        <dbReference type="PROSITE" id="PS50850"/>
    </source>
</evidence>
<feature type="transmembrane region" description="Helical" evidence="5">
    <location>
        <begin position="104"/>
        <end position="125"/>
    </location>
</feature>
<dbReference type="Pfam" id="PF07690">
    <property type="entry name" value="MFS_1"/>
    <property type="match status" value="1"/>
</dbReference>